<dbReference type="InterPro" id="IPR013087">
    <property type="entry name" value="Znf_C2H2_type"/>
</dbReference>
<gene>
    <name evidence="7" type="primary">106087449</name>
</gene>
<proteinExistence type="predicted"/>
<keyword evidence="8" id="KW-1185">Reference proteome</keyword>
<feature type="compositionally biased region" description="Polar residues" evidence="5">
    <location>
        <begin position="293"/>
        <end position="310"/>
    </location>
</feature>
<evidence type="ECO:0000259" key="6">
    <source>
        <dbReference type="PROSITE" id="PS50157"/>
    </source>
</evidence>
<feature type="domain" description="C2H2-type" evidence="6">
    <location>
        <begin position="76"/>
        <end position="100"/>
    </location>
</feature>
<accession>A0A1I8NQR2</accession>
<feature type="compositionally biased region" description="Polar residues" evidence="5">
    <location>
        <begin position="276"/>
        <end position="286"/>
    </location>
</feature>
<keyword evidence="3" id="KW-0862">Zinc</keyword>
<evidence type="ECO:0000313" key="8">
    <source>
        <dbReference type="Proteomes" id="UP000095300"/>
    </source>
</evidence>
<sequence>MPRGQIPVFISLLQISIKKKAHHDNDDKDGGHFELMHPHYCEICQRDYSSKNSLTKHKSIYHNNKKKLANKGNFKYKCDQCDDSFRTQRDLTGHKYKHTGILCDICGKPYTQLAAMKRHRLSHSGIKAHKCDECPKAFYSNLSLRLHQQGHTLLAVCETCGKRCRNSTLLAVHMRQHTGEKPAKCDVCSKTFTSSLTLRVHKTVHSDERPYSCEVCGDKFKRYHYLKNHRYTHVVERNYVCEICNKDFTSPSYLNAHRNKHTRAEKEATKTAEPNPWQSYHNSGTEKTARYRQPSNSESDTQNLSPSPYSSDELMEDTFENIEIEVVNE</sequence>
<dbReference type="SMART" id="SM00355">
    <property type="entry name" value="ZnF_C2H2"/>
    <property type="match status" value="8"/>
</dbReference>
<feature type="domain" description="C2H2-type" evidence="6">
    <location>
        <begin position="239"/>
        <end position="266"/>
    </location>
</feature>
<dbReference type="PROSITE" id="PS50157">
    <property type="entry name" value="ZINC_FINGER_C2H2_2"/>
    <property type="match status" value="8"/>
</dbReference>
<feature type="region of interest" description="Disordered" evidence="5">
    <location>
        <begin position="258"/>
        <end position="320"/>
    </location>
</feature>
<keyword evidence="1" id="KW-0479">Metal-binding</keyword>
<feature type="domain" description="C2H2-type" evidence="6">
    <location>
        <begin position="101"/>
        <end position="128"/>
    </location>
</feature>
<keyword evidence="2 4" id="KW-0863">Zinc-finger</keyword>
<dbReference type="PANTHER" id="PTHR23235">
    <property type="entry name" value="KRUEPPEL-LIKE TRANSCRIPTION FACTOR"/>
    <property type="match status" value="1"/>
</dbReference>
<dbReference type="PROSITE" id="PS00028">
    <property type="entry name" value="ZINC_FINGER_C2H2_1"/>
    <property type="match status" value="8"/>
</dbReference>
<dbReference type="EnsemblMetazoa" id="SCAU001214-RA">
    <property type="protein sequence ID" value="SCAU001214-PA"/>
    <property type="gene ID" value="SCAU001214"/>
</dbReference>
<dbReference type="GO" id="GO:0000981">
    <property type="term" value="F:DNA-binding transcription factor activity, RNA polymerase II-specific"/>
    <property type="evidence" value="ECO:0007669"/>
    <property type="project" value="TreeGrafter"/>
</dbReference>
<feature type="domain" description="C2H2-type" evidence="6">
    <location>
        <begin position="39"/>
        <end position="67"/>
    </location>
</feature>
<dbReference type="VEuPathDB" id="VectorBase:SCAU001214"/>
<evidence type="ECO:0000256" key="1">
    <source>
        <dbReference type="ARBA" id="ARBA00022723"/>
    </source>
</evidence>
<feature type="domain" description="C2H2-type" evidence="6">
    <location>
        <begin position="155"/>
        <end position="182"/>
    </location>
</feature>
<evidence type="ECO:0000256" key="3">
    <source>
        <dbReference type="ARBA" id="ARBA00022833"/>
    </source>
</evidence>
<dbReference type="Pfam" id="PF13912">
    <property type="entry name" value="zf-C2H2_6"/>
    <property type="match status" value="1"/>
</dbReference>
<dbReference type="FunFam" id="3.30.160.60:FF:000446">
    <property type="entry name" value="Zinc finger protein"/>
    <property type="match status" value="1"/>
</dbReference>
<evidence type="ECO:0000313" key="7">
    <source>
        <dbReference type="EnsemblMetazoa" id="SCAU001214-PA"/>
    </source>
</evidence>
<dbReference type="InterPro" id="IPR036236">
    <property type="entry name" value="Znf_C2H2_sf"/>
</dbReference>
<dbReference type="FunFam" id="3.30.160.60:FF:000065">
    <property type="entry name" value="B-cell CLL/lymphoma 6, member B"/>
    <property type="match status" value="1"/>
</dbReference>
<dbReference type="GO" id="GO:0000978">
    <property type="term" value="F:RNA polymerase II cis-regulatory region sequence-specific DNA binding"/>
    <property type="evidence" value="ECO:0007669"/>
    <property type="project" value="TreeGrafter"/>
</dbReference>
<feature type="domain" description="C2H2-type" evidence="6">
    <location>
        <begin position="129"/>
        <end position="152"/>
    </location>
</feature>
<dbReference type="GO" id="GO:0005634">
    <property type="term" value="C:nucleus"/>
    <property type="evidence" value="ECO:0007669"/>
    <property type="project" value="UniProtKB-ARBA"/>
</dbReference>
<dbReference type="AlphaFoldDB" id="A0A1I8NQR2"/>
<evidence type="ECO:0000256" key="2">
    <source>
        <dbReference type="ARBA" id="ARBA00022771"/>
    </source>
</evidence>
<dbReference type="SUPFAM" id="SSF57667">
    <property type="entry name" value="beta-beta-alpha zinc fingers"/>
    <property type="match status" value="4"/>
</dbReference>
<dbReference type="GO" id="GO:0008270">
    <property type="term" value="F:zinc ion binding"/>
    <property type="evidence" value="ECO:0007669"/>
    <property type="project" value="UniProtKB-KW"/>
</dbReference>
<organism evidence="7 8">
    <name type="scientific">Stomoxys calcitrans</name>
    <name type="common">Stable fly</name>
    <name type="synonym">Conops calcitrans</name>
    <dbReference type="NCBI Taxonomy" id="35570"/>
    <lineage>
        <taxon>Eukaryota</taxon>
        <taxon>Metazoa</taxon>
        <taxon>Ecdysozoa</taxon>
        <taxon>Arthropoda</taxon>
        <taxon>Hexapoda</taxon>
        <taxon>Insecta</taxon>
        <taxon>Pterygota</taxon>
        <taxon>Neoptera</taxon>
        <taxon>Endopterygota</taxon>
        <taxon>Diptera</taxon>
        <taxon>Brachycera</taxon>
        <taxon>Muscomorpha</taxon>
        <taxon>Muscoidea</taxon>
        <taxon>Muscidae</taxon>
        <taxon>Stomoxys</taxon>
    </lineage>
</organism>
<feature type="domain" description="C2H2-type" evidence="6">
    <location>
        <begin position="211"/>
        <end position="238"/>
    </location>
</feature>
<feature type="domain" description="C2H2-type" evidence="6">
    <location>
        <begin position="183"/>
        <end position="210"/>
    </location>
</feature>
<protein>
    <recommendedName>
        <fullName evidence="6">C2H2-type domain-containing protein</fullName>
    </recommendedName>
</protein>
<reference evidence="7" key="1">
    <citation type="submission" date="2020-05" db="UniProtKB">
        <authorList>
            <consortium name="EnsemblMetazoa"/>
        </authorList>
    </citation>
    <scope>IDENTIFICATION</scope>
    <source>
        <strain evidence="7">USDA</strain>
    </source>
</reference>
<dbReference type="Proteomes" id="UP000095300">
    <property type="component" value="Unassembled WGS sequence"/>
</dbReference>
<dbReference type="PANTHER" id="PTHR23235:SF176">
    <property type="entry name" value="C2H2-TYPE DOMAIN-CONTAINING PROTEIN"/>
    <property type="match status" value="1"/>
</dbReference>
<evidence type="ECO:0000256" key="5">
    <source>
        <dbReference type="SAM" id="MobiDB-lite"/>
    </source>
</evidence>
<dbReference type="Pfam" id="PF00096">
    <property type="entry name" value="zf-C2H2"/>
    <property type="match status" value="5"/>
</dbReference>
<evidence type="ECO:0000256" key="4">
    <source>
        <dbReference type="PROSITE-ProRule" id="PRU00042"/>
    </source>
</evidence>
<dbReference type="FunFam" id="3.30.160.60:FF:002343">
    <property type="entry name" value="Zinc finger protein 33A"/>
    <property type="match status" value="1"/>
</dbReference>
<name>A0A1I8NQR2_STOCA</name>
<dbReference type="STRING" id="35570.A0A1I8NQR2"/>
<dbReference type="Gene3D" id="3.30.160.60">
    <property type="entry name" value="Classic Zinc Finger"/>
    <property type="match status" value="7"/>
</dbReference>